<dbReference type="GO" id="GO:0008887">
    <property type="term" value="F:glycerate kinase activity"/>
    <property type="evidence" value="ECO:0007669"/>
    <property type="project" value="InterPro"/>
</dbReference>
<evidence type="ECO:0000256" key="3">
    <source>
        <dbReference type="ARBA" id="ARBA00022777"/>
    </source>
</evidence>
<dbReference type="Proteomes" id="UP001179483">
    <property type="component" value="Chromosome"/>
</dbReference>
<comment type="similarity">
    <text evidence="1">Belongs to the glycerate kinase type-1 family.</text>
</comment>
<evidence type="ECO:0000256" key="2">
    <source>
        <dbReference type="ARBA" id="ARBA00022679"/>
    </source>
</evidence>
<dbReference type="Pfam" id="PF02595">
    <property type="entry name" value="Gly_kinase"/>
    <property type="match status" value="1"/>
</dbReference>
<dbReference type="RefSeq" id="WP_271736096.1">
    <property type="nucleotide sequence ID" value="NZ_CP116590.1"/>
</dbReference>
<evidence type="ECO:0000256" key="1">
    <source>
        <dbReference type="ARBA" id="ARBA00006284"/>
    </source>
</evidence>
<keyword evidence="2" id="KW-0808">Transferase</keyword>
<gene>
    <name evidence="4" type="ORF">PML80_01475</name>
</gene>
<dbReference type="InterPro" id="IPR004381">
    <property type="entry name" value="Glycerate_kinase"/>
</dbReference>
<dbReference type="Gene3D" id="3.90.1510.10">
    <property type="entry name" value="Glycerate kinase, domain 2"/>
    <property type="match status" value="1"/>
</dbReference>
<keyword evidence="3 4" id="KW-0418">Kinase</keyword>
<sequence>MILSEILAKIDLSGVHPGLADCEIAIASDVSNPLYGEHGASAVFGPQKGATPEMVAQLDKNLAHYDQIIQRDVHKNVGQIPGSGAAGGLGAGLLAFTNSHLETGIDLVIEYTGLKEKLQGADYCFTGEGQIDFQTKFGKTPYGVMKTAKAIDQNIKVVAIAGSIGENIEVLYEEDFDGVFGTIPQASDLQTLLAHGKENIQRTTESICRLIK</sequence>
<dbReference type="EMBL" id="CP116590">
    <property type="protein sequence ID" value="WCG38053.1"/>
    <property type="molecule type" value="Genomic_DNA"/>
</dbReference>
<accession>A0AAF0BEN7</accession>
<dbReference type="NCBIfam" id="TIGR00045">
    <property type="entry name" value="glycerate kinase"/>
    <property type="match status" value="1"/>
</dbReference>
<protein>
    <submittedName>
        <fullName evidence="4">Glycerate kinase</fullName>
    </submittedName>
</protein>
<evidence type="ECO:0000313" key="5">
    <source>
        <dbReference type="Proteomes" id="UP001179483"/>
    </source>
</evidence>
<name>A0AAF0BEN7_9LACT</name>
<evidence type="ECO:0000313" key="4">
    <source>
        <dbReference type="EMBL" id="WCG38053.1"/>
    </source>
</evidence>
<dbReference type="AlphaFoldDB" id="A0AAF0BEN7"/>
<dbReference type="PANTHER" id="PTHR21599">
    <property type="entry name" value="GLYCERATE KINASE"/>
    <property type="match status" value="1"/>
</dbReference>
<dbReference type="Gene3D" id="3.40.50.10350">
    <property type="entry name" value="Glycerate kinase, domain 1"/>
    <property type="match status" value="1"/>
</dbReference>
<organism evidence="4 5">
    <name type="scientific">Aerococcus urinaeequi</name>
    <dbReference type="NCBI Taxonomy" id="51665"/>
    <lineage>
        <taxon>Bacteria</taxon>
        <taxon>Bacillati</taxon>
        <taxon>Bacillota</taxon>
        <taxon>Bacilli</taxon>
        <taxon>Lactobacillales</taxon>
        <taxon>Aerococcaceae</taxon>
        <taxon>Aerococcus</taxon>
    </lineage>
</organism>
<dbReference type="InterPro" id="IPR018193">
    <property type="entry name" value="Glyc_kinase_flavodox-like_fold"/>
</dbReference>
<proteinExistence type="inferred from homology"/>
<dbReference type="GO" id="GO:0031388">
    <property type="term" value="P:organic acid phosphorylation"/>
    <property type="evidence" value="ECO:0007669"/>
    <property type="project" value="InterPro"/>
</dbReference>
<dbReference type="SUPFAM" id="SSF110738">
    <property type="entry name" value="Glycerate kinase I"/>
    <property type="match status" value="1"/>
</dbReference>
<reference evidence="4" key="1">
    <citation type="submission" date="2023-01" db="EMBL/GenBank/DDBJ databases">
        <title>Oxazolidinone resistance genes in florfenicol resistant enterococci from beef cattle and veal calves at slaughter.</title>
        <authorList>
            <person name="Biggel M."/>
        </authorList>
    </citation>
    <scope>NUCLEOTIDE SEQUENCE</scope>
    <source>
        <strain evidence="4">K79-1</strain>
    </source>
</reference>
<dbReference type="InterPro" id="IPR036129">
    <property type="entry name" value="Glycerate_kinase_sf"/>
</dbReference>
<dbReference type="PANTHER" id="PTHR21599:SF0">
    <property type="entry name" value="GLYCERATE KINASE"/>
    <property type="match status" value="1"/>
</dbReference>
<dbReference type="InterPro" id="IPR018197">
    <property type="entry name" value="Glycerate_kinase_RE-like"/>
</dbReference>